<keyword evidence="2 7" id="KW-0812">Transmembrane</keyword>
<proteinExistence type="predicted"/>
<keyword evidence="10" id="KW-1185">Reference proteome</keyword>
<keyword evidence="5 7" id="KW-1133">Transmembrane helix</keyword>
<dbReference type="Proteomes" id="UP001488838">
    <property type="component" value="Unassembled WGS sequence"/>
</dbReference>
<name>A0AAW0HAE2_MYOGA</name>
<dbReference type="InterPro" id="IPR050828">
    <property type="entry name" value="C-type_lectin/matrix_domain"/>
</dbReference>
<dbReference type="PANTHER" id="PTHR45710">
    <property type="entry name" value="C-TYPE LECTIN DOMAIN-CONTAINING PROTEIN 180"/>
    <property type="match status" value="1"/>
</dbReference>
<evidence type="ECO:0000313" key="9">
    <source>
        <dbReference type="EMBL" id="KAK7799774.1"/>
    </source>
</evidence>
<feature type="domain" description="C-type lectin" evidence="8">
    <location>
        <begin position="238"/>
        <end position="317"/>
    </location>
</feature>
<gene>
    <name evidence="9" type="ORF">U0070_002898</name>
</gene>
<dbReference type="GO" id="GO:0030246">
    <property type="term" value="F:carbohydrate binding"/>
    <property type="evidence" value="ECO:0007669"/>
    <property type="project" value="UniProtKB-KW"/>
</dbReference>
<dbReference type="CDD" id="cd03593">
    <property type="entry name" value="CLECT_NK_receptors_like"/>
    <property type="match status" value="2"/>
</dbReference>
<evidence type="ECO:0000259" key="8">
    <source>
        <dbReference type="PROSITE" id="PS50041"/>
    </source>
</evidence>
<comment type="subcellular location">
    <subcellularLocation>
        <location evidence="1">Cell membrane</location>
        <topology evidence="1">Single-pass type II membrane protein</topology>
    </subcellularLocation>
</comment>
<keyword evidence="4" id="KW-0735">Signal-anchor</keyword>
<feature type="domain" description="C-type lectin" evidence="8">
    <location>
        <begin position="55"/>
        <end position="134"/>
    </location>
</feature>
<dbReference type="GO" id="GO:0046703">
    <property type="term" value="F:natural killer cell lectin-like receptor binding"/>
    <property type="evidence" value="ECO:0007669"/>
    <property type="project" value="TreeGrafter"/>
</dbReference>
<dbReference type="GO" id="GO:0009897">
    <property type="term" value="C:external side of plasma membrane"/>
    <property type="evidence" value="ECO:0007669"/>
    <property type="project" value="TreeGrafter"/>
</dbReference>
<evidence type="ECO:0000256" key="2">
    <source>
        <dbReference type="ARBA" id="ARBA00022692"/>
    </source>
</evidence>
<dbReference type="AlphaFoldDB" id="A0AAW0HAE2"/>
<dbReference type="InterPro" id="IPR001304">
    <property type="entry name" value="C-type_lectin-like"/>
</dbReference>
<evidence type="ECO:0000256" key="1">
    <source>
        <dbReference type="ARBA" id="ARBA00004401"/>
    </source>
</evidence>
<sequence>MSPAGLHCCYAVIIVLTGAVIALSVALSLSVRKEEKTIVSPEAGYVTCPRDWIVFGSKCFYFSEHTSNWTSSLTFCMELGAHLTHFDSLEELNFLNRFKGDSAAWIGLHRESSEHPWIWTDNTEYNNLVPTRGEGQHAYLSDRGISSGRDYLRRNWICSKPYNSTLQCPGKELQGQCLRTVSPPSPAGLHCCYAVIIVLTGAVIALSVALSLSGRKEEKVIASPEAGYATCPRDWIGFGSKCFYFSEHTSDWTSSQTSCMELGAHLTHFDNLEELNFLNRFNGDSAAWIGLHRESSEHPWMWTDNTEYNNLVSIRGEGKHAYLSDRGISSTRSYIPK</sequence>
<dbReference type="SUPFAM" id="SSF56436">
    <property type="entry name" value="C-type lectin-like"/>
    <property type="match status" value="2"/>
</dbReference>
<evidence type="ECO:0000256" key="6">
    <source>
        <dbReference type="ARBA" id="ARBA00023136"/>
    </source>
</evidence>
<keyword evidence="6 7" id="KW-0472">Membrane</keyword>
<evidence type="ECO:0000256" key="5">
    <source>
        <dbReference type="ARBA" id="ARBA00022989"/>
    </source>
</evidence>
<dbReference type="Gene3D" id="3.10.100.10">
    <property type="entry name" value="Mannose-Binding Protein A, subunit A"/>
    <property type="match status" value="2"/>
</dbReference>
<evidence type="ECO:0000313" key="10">
    <source>
        <dbReference type="Proteomes" id="UP001488838"/>
    </source>
</evidence>
<evidence type="ECO:0000256" key="3">
    <source>
        <dbReference type="ARBA" id="ARBA00022734"/>
    </source>
</evidence>
<protein>
    <recommendedName>
        <fullName evidence="8">C-type lectin domain-containing protein</fullName>
    </recommendedName>
</protein>
<evidence type="ECO:0000256" key="7">
    <source>
        <dbReference type="SAM" id="Phobius"/>
    </source>
</evidence>
<dbReference type="InterPro" id="IPR033992">
    <property type="entry name" value="NKR-like_CTLD"/>
</dbReference>
<feature type="non-terminal residue" evidence="9">
    <location>
        <position position="337"/>
    </location>
</feature>
<dbReference type="SMART" id="SM00034">
    <property type="entry name" value="CLECT"/>
    <property type="match status" value="2"/>
</dbReference>
<reference evidence="9 10" key="1">
    <citation type="journal article" date="2023" name="bioRxiv">
        <title>Conserved and derived expression patterns and positive selection on dental genes reveal complex evolutionary context of ever-growing rodent molars.</title>
        <authorList>
            <person name="Calamari Z.T."/>
            <person name="Song A."/>
            <person name="Cohen E."/>
            <person name="Akter M."/>
            <person name="Roy R.D."/>
            <person name="Hallikas O."/>
            <person name="Christensen M.M."/>
            <person name="Li P."/>
            <person name="Marangoni P."/>
            <person name="Jernvall J."/>
            <person name="Klein O.D."/>
        </authorList>
    </citation>
    <scope>NUCLEOTIDE SEQUENCE [LARGE SCALE GENOMIC DNA]</scope>
    <source>
        <strain evidence="9">V071</strain>
    </source>
</reference>
<comment type="caution">
    <text evidence="9">The sequence shown here is derived from an EMBL/GenBank/DDBJ whole genome shotgun (WGS) entry which is preliminary data.</text>
</comment>
<keyword evidence="3" id="KW-0430">Lectin</keyword>
<feature type="transmembrane region" description="Helical" evidence="7">
    <location>
        <begin position="193"/>
        <end position="212"/>
    </location>
</feature>
<evidence type="ECO:0000256" key="4">
    <source>
        <dbReference type="ARBA" id="ARBA00022968"/>
    </source>
</evidence>
<organism evidence="9 10">
    <name type="scientific">Myodes glareolus</name>
    <name type="common">Bank vole</name>
    <name type="synonym">Clethrionomys glareolus</name>
    <dbReference type="NCBI Taxonomy" id="447135"/>
    <lineage>
        <taxon>Eukaryota</taxon>
        <taxon>Metazoa</taxon>
        <taxon>Chordata</taxon>
        <taxon>Craniata</taxon>
        <taxon>Vertebrata</taxon>
        <taxon>Euteleostomi</taxon>
        <taxon>Mammalia</taxon>
        <taxon>Eutheria</taxon>
        <taxon>Euarchontoglires</taxon>
        <taxon>Glires</taxon>
        <taxon>Rodentia</taxon>
        <taxon>Myomorpha</taxon>
        <taxon>Muroidea</taxon>
        <taxon>Cricetidae</taxon>
        <taxon>Arvicolinae</taxon>
        <taxon>Myodes</taxon>
    </lineage>
</organism>
<dbReference type="Pfam" id="PF00059">
    <property type="entry name" value="Lectin_C"/>
    <property type="match status" value="2"/>
</dbReference>
<dbReference type="PROSITE" id="PS50041">
    <property type="entry name" value="C_TYPE_LECTIN_2"/>
    <property type="match status" value="2"/>
</dbReference>
<dbReference type="InterPro" id="IPR016187">
    <property type="entry name" value="CTDL_fold"/>
</dbReference>
<dbReference type="PANTHER" id="PTHR45710:SF35">
    <property type="entry name" value="C-TYPE LECTIN DOMAIN FAMILY 2 MEMBER D"/>
    <property type="match status" value="1"/>
</dbReference>
<dbReference type="InterPro" id="IPR016186">
    <property type="entry name" value="C-type_lectin-like/link_sf"/>
</dbReference>
<accession>A0AAW0HAE2</accession>
<dbReference type="EMBL" id="JBBHLL010000591">
    <property type="protein sequence ID" value="KAK7799774.1"/>
    <property type="molecule type" value="Genomic_DNA"/>
</dbReference>